<dbReference type="GO" id="GO:0008270">
    <property type="term" value="F:zinc ion binding"/>
    <property type="evidence" value="ECO:0007669"/>
    <property type="project" value="InterPro"/>
</dbReference>
<dbReference type="AlphaFoldDB" id="A0A2U1C1M2"/>
<proteinExistence type="predicted"/>
<gene>
    <name evidence="2" type="ORF">C7373_105233</name>
</gene>
<evidence type="ECO:0000259" key="1">
    <source>
        <dbReference type="SMART" id="SM00507"/>
    </source>
</evidence>
<dbReference type="PANTHER" id="PTHR39639">
    <property type="entry name" value="CHROMOSOME 16, WHOLE GENOME SHOTGUN SEQUENCE"/>
    <property type="match status" value="1"/>
</dbReference>
<feature type="domain" description="HNH nuclease" evidence="1">
    <location>
        <begin position="317"/>
        <end position="368"/>
    </location>
</feature>
<dbReference type="GO" id="GO:0004519">
    <property type="term" value="F:endonuclease activity"/>
    <property type="evidence" value="ECO:0007669"/>
    <property type="project" value="InterPro"/>
</dbReference>
<dbReference type="Pfam" id="PF03235">
    <property type="entry name" value="GmrSD_N"/>
    <property type="match status" value="1"/>
</dbReference>
<dbReference type="GeneID" id="93230226"/>
<protein>
    <submittedName>
        <fullName evidence="2">Uncharacterized protein DUF262</fullName>
    </submittedName>
</protein>
<comment type="caution">
    <text evidence="2">The sequence shown here is derived from an EMBL/GenBank/DDBJ whole genome shotgun (WGS) entry which is preliminary data.</text>
</comment>
<name>A0A2U1C1M2_9FIRM</name>
<dbReference type="Pfam" id="PF01844">
    <property type="entry name" value="HNH"/>
    <property type="match status" value="1"/>
</dbReference>
<organism evidence="2 3">
    <name type="scientific">Intestinimonas butyriciproducens</name>
    <dbReference type="NCBI Taxonomy" id="1297617"/>
    <lineage>
        <taxon>Bacteria</taxon>
        <taxon>Bacillati</taxon>
        <taxon>Bacillota</taxon>
        <taxon>Clostridia</taxon>
        <taxon>Eubacteriales</taxon>
        <taxon>Intestinimonas</taxon>
    </lineage>
</organism>
<dbReference type="EMBL" id="QEKK01000005">
    <property type="protein sequence ID" value="PVY54810.1"/>
    <property type="molecule type" value="Genomic_DNA"/>
</dbReference>
<evidence type="ECO:0000313" key="3">
    <source>
        <dbReference type="Proteomes" id="UP000245778"/>
    </source>
</evidence>
<dbReference type="CDD" id="cd00085">
    <property type="entry name" value="HNHc"/>
    <property type="match status" value="1"/>
</dbReference>
<dbReference type="GO" id="GO:0003676">
    <property type="term" value="F:nucleic acid binding"/>
    <property type="evidence" value="ECO:0007669"/>
    <property type="project" value="InterPro"/>
</dbReference>
<evidence type="ECO:0000313" key="2">
    <source>
        <dbReference type="EMBL" id="PVY54810.1"/>
    </source>
</evidence>
<dbReference type="SMART" id="SM00507">
    <property type="entry name" value="HNHc"/>
    <property type="match status" value="1"/>
</dbReference>
<accession>A0A2U1C1M2</accession>
<dbReference type="InterPro" id="IPR002711">
    <property type="entry name" value="HNH"/>
</dbReference>
<sequence>MKIEPKQIKIREVFDGYADQGDDGVFAYGGRLAIRPPYQREFVYDNDQAESVIQTVLKGFPLNVMYWVKASPDSYEVLDGQQRTLSVMQYLKHQYPITLDGKKYYWDALPDDSYDAIMNYEFMVYICEGKESEKLEWFRVVNIAGAKLTEQELRNSVYTGAWLSDAKRYFSKRNCAAKLLSDKYITGDPNRQELLEKALRGICEYQGISEITEYMARYKSDADADELWQYFQDVIHWVEKIFPKYFLDMKGLDWCHLYNEYHNFAYNSSVMAAEVKRLHEDEDVQKPKGIYEFLLCRDTDPFAGRLLNLRAFDKRDKLAAYSRQNGICPICGEHFAFEEMEGDHIKPWSKGGQTTPDNCQMLCKACNGKKSDKY</sequence>
<dbReference type="InterPro" id="IPR003615">
    <property type="entry name" value="HNH_nuc"/>
</dbReference>
<reference evidence="2 3" key="1">
    <citation type="submission" date="2018-04" db="EMBL/GenBank/DDBJ databases">
        <title>Genomic Encyclopedia of Type Strains, Phase IV (KMG-IV): sequencing the most valuable type-strain genomes for metagenomic binning, comparative biology and taxonomic classification.</title>
        <authorList>
            <person name="Goeker M."/>
        </authorList>
    </citation>
    <scope>NUCLEOTIDE SEQUENCE [LARGE SCALE GENOMIC DNA]</scope>
    <source>
        <strain evidence="2 3">DSM 26588</strain>
    </source>
</reference>
<dbReference type="Proteomes" id="UP000245778">
    <property type="component" value="Unassembled WGS sequence"/>
</dbReference>
<dbReference type="Gene3D" id="1.10.30.50">
    <property type="match status" value="1"/>
</dbReference>
<dbReference type="RefSeq" id="WP_116722188.1">
    <property type="nucleotide sequence ID" value="NZ_CP011524.1"/>
</dbReference>
<dbReference type="InterPro" id="IPR004919">
    <property type="entry name" value="GmrSD_N"/>
</dbReference>
<dbReference type="OrthoDB" id="9770340at2"/>
<dbReference type="PANTHER" id="PTHR39639:SF1">
    <property type="entry name" value="DUF262 DOMAIN-CONTAINING PROTEIN"/>
    <property type="match status" value="1"/>
</dbReference>